<dbReference type="SUPFAM" id="SSF53335">
    <property type="entry name" value="S-adenosyl-L-methionine-dependent methyltransferases"/>
    <property type="match status" value="1"/>
</dbReference>
<feature type="compositionally biased region" description="Polar residues" evidence="3">
    <location>
        <begin position="1006"/>
        <end position="1020"/>
    </location>
</feature>
<dbReference type="InterPro" id="IPR029063">
    <property type="entry name" value="SAM-dependent_MTases_sf"/>
</dbReference>
<evidence type="ECO:0000256" key="1">
    <source>
        <dbReference type="ARBA" id="ARBA00022603"/>
    </source>
</evidence>
<feature type="region of interest" description="Disordered" evidence="3">
    <location>
        <begin position="1"/>
        <end position="116"/>
    </location>
</feature>
<dbReference type="AlphaFoldDB" id="T0KIY2"/>
<keyword evidence="2" id="KW-0808">Transferase</keyword>
<dbReference type="Proteomes" id="UP000015530">
    <property type="component" value="Unassembled WGS sequence"/>
</dbReference>
<keyword evidence="1" id="KW-0489">Methyltransferase</keyword>
<dbReference type="OrthoDB" id="423221at2759"/>
<proteinExistence type="predicted"/>
<feature type="compositionally biased region" description="Polar residues" evidence="3">
    <location>
        <begin position="78"/>
        <end position="88"/>
    </location>
</feature>
<evidence type="ECO:0000256" key="2">
    <source>
        <dbReference type="ARBA" id="ARBA00022679"/>
    </source>
</evidence>
<feature type="compositionally biased region" description="Low complexity" evidence="3">
    <location>
        <begin position="344"/>
        <end position="363"/>
    </location>
</feature>
<dbReference type="GO" id="GO:0008168">
    <property type="term" value="F:methyltransferase activity"/>
    <property type="evidence" value="ECO:0007669"/>
    <property type="project" value="UniProtKB-KW"/>
</dbReference>
<dbReference type="GO" id="GO:0032259">
    <property type="term" value="P:methylation"/>
    <property type="evidence" value="ECO:0007669"/>
    <property type="project" value="UniProtKB-KW"/>
</dbReference>
<sequence length="1253" mass="138898">MSQDGMPPGHAFGQNGRGPDGETDMNPGDYFGGDVGQNDQQASNADNFVSAQNGYVASHSGQNNQFPRGQQIPIGNHDSFNPNASQQHDQYHTYPDYMPPDNGGSAEYGFAPQPPFNQQDPYGFAVLSRNLDSFMNSHALAPSDDNNPGFNCSPQYQHPIAASPYVLPNDGISGVLQQPPGHGSVDQMPANSTNGGYPAASQNQQAHTAADPNSLAVDGQYPAPLQDHGIVSQGNLDFNNASWTLQQPMPDINEEMPLPDIPKGFTADLWGDLPDTEKNLPDDLLAKLLDYDQIAQDVDYNQNADPMGAHQNFGDRTEQSCAAITDGQDPQPAQEPQPVDQDRQTAAQDHQAAAQDPKPADQAPVAHMSFQEDADQSEDDLFDDILRDVPETVFIDIQNLVDDPVLQSLQNTLALYLILGPNADFSQFDGADGFFLHDIMTKVRRDGPVDLPVPPSTTLKLQHPEEVKDERSVERPRDAFPLILDKSLKLGLSEVLKKRGVAFTIGTMCSGTDAPIMALQEFMDGLTALGLGGTLRYEHVFSVEIEPFKQAFIDRNARPTGHIYRNVLDVGHPDAQYAMTASGSMEKIPPHVDMLFFGSSCVDFSSLNPKKQEKEDKSEMRKAVKDAMEKGANKGVAIEEDHDFLQLFAGLRNDLYKESESAKTFLSILSWINKKRPKVVLMENVQSAPWREFVNFWFPRIGYHASHVVVDSKNFLVPQTRNRGYLIAVDARRYGMKGKMIVDEWVKMMRKPNWFQKFPKLEGFLLPPSDPNVLQGRFILERGLNGKAENVGDASMCKMEHVAARRSEGLGNSNPYTRLDNRGNSLPREDSWKVYISRKLTFRMKELIDISLLRSEKMGLDYGSKFIIIDLGQNVDRQHKSLGNVPCLIPSADFFLSRLGRCLLGTEFLVLQGIPIDRIKVSDETDKQLKDLGGNAMTTTVAGAALLLALISEVNMATTTGFVHGLGDASKLLPMDLAGAPAPSGQVSPSSSATSCNALDLNVLNQTLPRTPTDPNAQTGSPSDDSEMDEPDWVIAAMNGWESSLKVWKLRYLWQTGRRACLCDAYRKHQRAGTYHQCEFCGEIRCTSCAGNPDHHFCEEPIPIDTLANDREGAYREAVASFPGKIDLNCDPVDNEDFSKDLTEKGFRDHIDALSMAIDTCADNVSYYLTDLKFREDIDVTYESRKSRIAITVYHDKVVWNVFLREAYFAEDSTAQDPRRLLRELSYDIGKPIMSATVFYHNMEDSFIPTPSD</sequence>
<dbReference type="EMBL" id="AMYD01000960">
    <property type="protein sequence ID" value="EQB55322.1"/>
    <property type="molecule type" value="Genomic_DNA"/>
</dbReference>
<dbReference type="HOGENOM" id="CLU_265562_0_0_1"/>
<reference evidence="5" key="1">
    <citation type="journal article" date="2013" name="Mol. Plant Microbe Interact.">
        <title>Global aspects of pacC regulation of pathogenicity genes in Colletotrichum gloeosporioides as revealed by transcriptome analysis.</title>
        <authorList>
            <person name="Alkan N."/>
            <person name="Meng X."/>
            <person name="Friedlander G."/>
            <person name="Reuveni E."/>
            <person name="Sukno S."/>
            <person name="Sherman A."/>
            <person name="Thon M."/>
            <person name="Fluhr R."/>
            <person name="Prusky D."/>
        </authorList>
    </citation>
    <scope>NUCLEOTIDE SEQUENCE [LARGE SCALE GENOMIC DNA]</scope>
    <source>
        <strain evidence="5">Cg-14</strain>
    </source>
</reference>
<dbReference type="InterPro" id="IPR001525">
    <property type="entry name" value="C5_MeTfrase"/>
</dbReference>
<dbReference type="Gene3D" id="3.40.50.150">
    <property type="entry name" value="Vaccinia Virus protein VP39"/>
    <property type="match status" value="1"/>
</dbReference>
<feature type="region of interest" description="Disordered" evidence="3">
    <location>
        <begin position="1006"/>
        <end position="1029"/>
    </location>
</feature>
<feature type="compositionally biased region" description="Polar residues" evidence="3">
    <location>
        <begin position="189"/>
        <end position="207"/>
    </location>
</feature>
<dbReference type="STRING" id="1237896.T0KIY2"/>
<feature type="compositionally biased region" description="Polar residues" evidence="3">
    <location>
        <begin position="37"/>
        <end position="68"/>
    </location>
</feature>
<feature type="region of interest" description="Disordered" evidence="3">
    <location>
        <begin position="171"/>
        <end position="233"/>
    </location>
</feature>
<comment type="caution">
    <text evidence="4">The sequence shown here is derived from an EMBL/GenBank/DDBJ whole genome shotgun (WGS) entry which is preliminary data.</text>
</comment>
<gene>
    <name evidence="4" type="ORF">CGLO_04765</name>
</gene>
<evidence type="ECO:0000256" key="3">
    <source>
        <dbReference type="SAM" id="MobiDB-lite"/>
    </source>
</evidence>
<protein>
    <submittedName>
        <fullName evidence="4">Uncharacterized protein</fullName>
    </submittedName>
</protein>
<evidence type="ECO:0000313" key="4">
    <source>
        <dbReference type="EMBL" id="EQB55322.1"/>
    </source>
</evidence>
<accession>T0KIY2</accession>
<feature type="region of interest" description="Disordered" evidence="3">
    <location>
        <begin position="325"/>
        <end position="363"/>
    </location>
</feature>
<name>T0KIY2_COLGC</name>
<evidence type="ECO:0000313" key="5">
    <source>
        <dbReference type="Proteomes" id="UP000015530"/>
    </source>
</evidence>
<dbReference type="Pfam" id="PF00145">
    <property type="entry name" value="DNA_methylase"/>
    <property type="match status" value="1"/>
</dbReference>
<dbReference type="OMA" id="MDACKLE"/>
<organism evidence="4 5">
    <name type="scientific">Colletotrichum gloeosporioides (strain Cg-14)</name>
    <name type="common">Anthracnose fungus</name>
    <name type="synonym">Glomerella cingulata</name>
    <dbReference type="NCBI Taxonomy" id="1237896"/>
    <lineage>
        <taxon>Eukaryota</taxon>
        <taxon>Fungi</taxon>
        <taxon>Dikarya</taxon>
        <taxon>Ascomycota</taxon>
        <taxon>Pezizomycotina</taxon>
        <taxon>Sordariomycetes</taxon>
        <taxon>Hypocreomycetidae</taxon>
        <taxon>Glomerellales</taxon>
        <taxon>Glomerellaceae</taxon>
        <taxon>Colletotrichum</taxon>
        <taxon>Colletotrichum gloeosporioides species complex</taxon>
    </lineage>
</organism>